<evidence type="ECO:0000259" key="6">
    <source>
        <dbReference type="PROSITE" id="PS50931"/>
    </source>
</evidence>
<name>A0ABS2TMR3_9ACTN</name>
<reference evidence="7 8" key="1">
    <citation type="submission" date="2021-01" db="EMBL/GenBank/DDBJ databases">
        <title>Streptomyces acididurans sp. nov., isolated from a peat swamp forest soil.</title>
        <authorList>
            <person name="Chantavorakit T."/>
            <person name="Duangmal K."/>
        </authorList>
    </citation>
    <scope>NUCLEOTIDE SEQUENCE [LARGE SCALE GENOMIC DNA]</scope>
    <source>
        <strain evidence="7 8">KK5PA1</strain>
    </source>
</reference>
<organism evidence="7 8">
    <name type="scientific">Actinacidiphila acididurans</name>
    <dbReference type="NCBI Taxonomy" id="2784346"/>
    <lineage>
        <taxon>Bacteria</taxon>
        <taxon>Bacillati</taxon>
        <taxon>Actinomycetota</taxon>
        <taxon>Actinomycetes</taxon>
        <taxon>Kitasatosporales</taxon>
        <taxon>Streptomycetaceae</taxon>
        <taxon>Actinacidiphila</taxon>
    </lineage>
</organism>
<dbReference type="PRINTS" id="PR00039">
    <property type="entry name" value="HTHLYSR"/>
</dbReference>
<proteinExistence type="inferred from homology"/>
<dbReference type="Gene3D" id="1.10.10.10">
    <property type="entry name" value="Winged helix-like DNA-binding domain superfamily/Winged helix DNA-binding domain"/>
    <property type="match status" value="1"/>
</dbReference>
<feature type="region of interest" description="Disordered" evidence="5">
    <location>
        <begin position="1"/>
        <end position="73"/>
    </location>
</feature>
<feature type="compositionally biased region" description="Low complexity" evidence="5">
    <location>
        <begin position="64"/>
        <end position="73"/>
    </location>
</feature>
<dbReference type="InterPro" id="IPR036390">
    <property type="entry name" value="WH_DNA-bd_sf"/>
</dbReference>
<sequence length="382" mass="40113">MDERHEELRESRGTGGREGAGVGASGGPDIGPGLPSDVGPEAGSDTRRGAGGAGAAPAPGPGDGPDTFPDPGAVAGLGVGAGAGWGAVLAPRLAQFAAVARHEHVTRAAQELGMPQPTLSRAMARLEADLGVALFARHGRAVRLTPAGLTFRRAAERALAEVERAAEAVREDADPESGRVAFGFLHTLGAETVPALLRAFRAAHPRVRFQLVQTYGEAMLEQLRAGELDLCLTSPLPQQPGVAVRKLDEQRLRLVVPAGHPLAHRKRVRLAEAAADLFVTLEPGYGLRRITDDLCAEAGFTPRIAFEGEEAETLRGLVAAGLGVALLPPPAVPRPGVTELDVIAPRAVRHIGLAWLDTPSTTPPVTAFRDFLLTRKDRLLQR</sequence>
<feature type="compositionally biased region" description="Basic and acidic residues" evidence="5">
    <location>
        <begin position="1"/>
        <end position="12"/>
    </location>
</feature>
<dbReference type="EMBL" id="JADKYB010000004">
    <property type="protein sequence ID" value="MBM9504632.1"/>
    <property type="molecule type" value="Genomic_DNA"/>
</dbReference>
<keyword evidence="3" id="KW-0238">DNA-binding</keyword>
<evidence type="ECO:0000256" key="3">
    <source>
        <dbReference type="ARBA" id="ARBA00023125"/>
    </source>
</evidence>
<dbReference type="InterPro" id="IPR036388">
    <property type="entry name" value="WH-like_DNA-bd_sf"/>
</dbReference>
<comment type="similarity">
    <text evidence="1">Belongs to the LysR transcriptional regulatory family.</text>
</comment>
<dbReference type="PROSITE" id="PS50931">
    <property type="entry name" value="HTH_LYSR"/>
    <property type="match status" value="1"/>
</dbReference>
<dbReference type="PANTHER" id="PTHR30346:SF28">
    <property type="entry name" value="HTH-TYPE TRANSCRIPTIONAL REGULATOR CYNR"/>
    <property type="match status" value="1"/>
</dbReference>
<protein>
    <submittedName>
        <fullName evidence="7">LysR family transcriptional regulator</fullName>
    </submittedName>
</protein>
<comment type="caution">
    <text evidence="7">The sequence shown here is derived from an EMBL/GenBank/DDBJ whole genome shotgun (WGS) entry which is preliminary data.</text>
</comment>
<dbReference type="Pfam" id="PF03466">
    <property type="entry name" value="LysR_substrate"/>
    <property type="match status" value="1"/>
</dbReference>
<keyword evidence="4" id="KW-0804">Transcription</keyword>
<dbReference type="Proteomes" id="UP000749040">
    <property type="component" value="Unassembled WGS sequence"/>
</dbReference>
<dbReference type="Pfam" id="PF00126">
    <property type="entry name" value="HTH_1"/>
    <property type="match status" value="1"/>
</dbReference>
<evidence type="ECO:0000256" key="5">
    <source>
        <dbReference type="SAM" id="MobiDB-lite"/>
    </source>
</evidence>
<keyword evidence="8" id="KW-1185">Reference proteome</keyword>
<evidence type="ECO:0000313" key="7">
    <source>
        <dbReference type="EMBL" id="MBM9504632.1"/>
    </source>
</evidence>
<feature type="domain" description="HTH lysR-type" evidence="6">
    <location>
        <begin position="96"/>
        <end position="145"/>
    </location>
</feature>
<keyword evidence="2" id="KW-0805">Transcription regulation</keyword>
<accession>A0ABS2TMR3</accession>
<evidence type="ECO:0000256" key="4">
    <source>
        <dbReference type="ARBA" id="ARBA00023163"/>
    </source>
</evidence>
<dbReference type="InterPro" id="IPR000847">
    <property type="entry name" value="LysR_HTH_N"/>
</dbReference>
<dbReference type="SUPFAM" id="SSF46785">
    <property type="entry name" value="Winged helix' DNA-binding domain"/>
    <property type="match status" value="1"/>
</dbReference>
<dbReference type="InterPro" id="IPR005119">
    <property type="entry name" value="LysR_subst-bd"/>
</dbReference>
<evidence type="ECO:0000256" key="2">
    <source>
        <dbReference type="ARBA" id="ARBA00023015"/>
    </source>
</evidence>
<evidence type="ECO:0000313" key="8">
    <source>
        <dbReference type="Proteomes" id="UP000749040"/>
    </source>
</evidence>
<dbReference type="Gene3D" id="3.40.190.10">
    <property type="entry name" value="Periplasmic binding protein-like II"/>
    <property type="match status" value="2"/>
</dbReference>
<dbReference type="PANTHER" id="PTHR30346">
    <property type="entry name" value="TRANSCRIPTIONAL DUAL REGULATOR HCAR-RELATED"/>
    <property type="match status" value="1"/>
</dbReference>
<gene>
    <name evidence="7" type="ORF">ITX44_08785</name>
</gene>
<evidence type="ECO:0000256" key="1">
    <source>
        <dbReference type="ARBA" id="ARBA00009437"/>
    </source>
</evidence>
<dbReference type="RefSeq" id="WP_205356505.1">
    <property type="nucleotide sequence ID" value="NZ_JADKYB010000004.1"/>
</dbReference>
<dbReference type="CDD" id="cd08434">
    <property type="entry name" value="PBP2_GltC_like"/>
    <property type="match status" value="1"/>
</dbReference>
<dbReference type="SUPFAM" id="SSF53850">
    <property type="entry name" value="Periplasmic binding protein-like II"/>
    <property type="match status" value="1"/>
</dbReference>
<feature type="compositionally biased region" description="Gly residues" evidence="5">
    <location>
        <begin position="13"/>
        <end position="30"/>
    </location>
</feature>